<evidence type="ECO:0000256" key="5">
    <source>
        <dbReference type="SAM" id="MobiDB-lite"/>
    </source>
</evidence>
<protein>
    <recommendedName>
        <fullName evidence="7">CFEM domain-containing protein</fullName>
    </recommendedName>
</protein>
<accession>A0A9P7F1A7</accession>
<dbReference type="OrthoDB" id="2690996at2759"/>
<dbReference type="PROSITE" id="PS52012">
    <property type="entry name" value="CFEM"/>
    <property type="match status" value="1"/>
</dbReference>
<dbReference type="InterPro" id="IPR008427">
    <property type="entry name" value="Extracellular_membr_CFEM_dom"/>
</dbReference>
<proteinExistence type="predicted"/>
<feature type="signal peptide" evidence="6">
    <location>
        <begin position="1"/>
        <end position="18"/>
    </location>
</feature>
<keyword evidence="9" id="KW-1185">Reference proteome</keyword>
<comment type="caution">
    <text evidence="8">The sequence shown here is derived from an EMBL/GenBank/DDBJ whole genome shotgun (WGS) entry which is preliminary data.</text>
</comment>
<feature type="domain" description="CFEM" evidence="7">
    <location>
        <begin position="1"/>
        <end position="113"/>
    </location>
</feature>
<evidence type="ECO:0000256" key="4">
    <source>
        <dbReference type="ARBA" id="ARBA00023157"/>
    </source>
</evidence>
<organism evidence="8 9">
    <name type="scientific">Suillus discolor</name>
    <dbReference type="NCBI Taxonomy" id="1912936"/>
    <lineage>
        <taxon>Eukaryota</taxon>
        <taxon>Fungi</taxon>
        <taxon>Dikarya</taxon>
        <taxon>Basidiomycota</taxon>
        <taxon>Agaricomycotina</taxon>
        <taxon>Agaricomycetes</taxon>
        <taxon>Agaricomycetidae</taxon>
        <taxon>Boletales</taxon>
        <taxon>Suillineae</taxon>
        <taxon>Suillaceae</taxon>
        <taxon>Suillus</taxon>
    </lineage>
</organism>
<evidence type="ECO:0000256" key="1">
    <source>
        <dbReference type="ARBA" id="ARBA00004613"/>
    </source>
</evidence>
<dbReference type="EMBL" id="JABBWM010000046">
    <property type="protein sequence ID" value="KAG2102849.1"/>
    <property type="molecule type" value="Genomic_DNA"/>
</dbReference>
<feature type="region of interest" description="Disordered" evidence="5">
    <location>
        <begin position="108"/>
        <end position="153"/>
    </location>
</feature>
<dbReference type="Proteomes" id="UP000823399">
    <property type="component" value="Unassembled WGS sequence"/>
</dbReference>
<comment type="subcellular location">
    <subcellularLocation>
        <location evidence="1">Secreted</location>
    </subcellularLocation>
</comment>
<evidence type="ECO:0000256" key="6">
    <source>
        <dbReference type="SAM" id="SignalP"/>
    </source>
</evidence>
<reference evidence="8" key="1">
    <citation type="journal article" date="2020" name="New Phytol.">
        <title>Comparative genomics reveals dynamic genome evolution in host specialist ectomycorrhizal fungi.</title>
        <authorList>
            <person name="Lofgren L.A."/>
            <person name="Nguyen N.H."/>
            <person name="Vilgalys R."/>
            <person name="Ruytinx J."/>
            <person name="Liao H.L."/>
            <person name="Branco S."/>
            <person name="Kuo A."/>
            <person name="LaButti K."/>
            <person name="Lipzen A."/>
            <person name="Andreopoulos W."/>
            <person name="Pangilinan J."/>
            <person name="Riley R."/>
            <person name="Hundley H."/>
            <person name="Na H."/>
            <person name="Barry K."/>
            <person name="Grigoriev I.V."/>
            <person name="Stajich J.E."/>
            <person name="Kennedy P.G."/>
        </authorList>
    </citation>
    <scope>NUCLEOTIDE SEQUENCE</scope>
    <source>
        <strain evidence="8">FC423</strain>
    </source>
</reference>
<keyword evidence="2" id="KW-0964">Secreted</keyword>
<dbReference type="GeneID" id="64700301"/>
<evidence type="ECO:0000313" key="9">
    <source>
        <dbReference type="Proteomes" id="UP000823399"/>
    </source>
</evidence>
<name>A0A9P7F1A7_9AGAM</name>
<dbReference type="Pfam" id="PF05730">
    <property type="entry name" value="CFEM"/>
    <property type="match status" value="1"/>
</dbReference>
<dbReference type="GO" id="GO:0005576">
    <property type="term" value="C:extracellular region"/>
    <property type="evidence" value="ECO:0007669"/>
    <property type="project" value="UniProtKB-SubCell"/>
</dbReference>
<evidence type="ECO:0000313" key="8">
    <source>
        <dbReference type="EMBL" id="KAG2102849.1"/>
    </source>
</evidence>
<keyword evidence="4" id="KW-1015">Disulfide bond</keyword>
<evidence type="ECO:0000256" key="3">
    <source>
        <dbReference type="ARBA" id="ARBA00022729"/>
    </source>
</evidence>
<feature type="chain" id="PRO_5040405352" description="CFEM domain-containing protein" evidence="6">
    <location>
        <begin position="19"/>
        <end position="178"/>
    </location>
</feature>
<gene>
    <name evidence="8" type="ORF">F5147DRAFT_707021</name>
</gene>
<dbReference type="RefSeq" id="XP_041290316.1">
    <property type="nucleotide sequence ID" value="XM_041438042.1"/>
</dbReference>
<sequence length="178" mass="17746">MHCSLVFVFFLAFGFCAAQNYTLPECAQVCAGTAATAAGCYSFSNSTCVCASQPFQAAIQSCFNTSCNITTQGTAWLYYSNLCTNGSSAGSGASTFSASGQSTTTTSVSAATSTAPGPVTSNTSSTHTSSLSSVGSASVSSTTTSAHETPTSTSGALATEIKMLHGLMALVVGGALIL</sequence>
<dbReference type="AlphaFoldDB" id="A0A9P7F1A7"/>
<keyword evidence="3 6" id="KW-0732">Signal</keyword>
<evidence type="ECO:0000256" key="2">
    <source>
        <dbReference type="ARBA" id="ARBA00022525"/>
    </source>
</evidence>
<evidence type="ECO:0000259" key="7">
    <source>
        <dbReference type="PROSITE" id="PS52012"/>
    </source>
</evidence>